<name>A0ABV0UNA9_9TELE</name>
<keyword evidence="1" id="KW-1133">Transmembrane helix</keyword>
<dbReference type="EMBL" id="JAHRIQ010076346">
    <property type="protein sequence ID" value="MEQ2246179.1"/>
    <property type="molecule type" value="Genomic_DNA"/>
</dbReference>
<evidence type="ECO:0000313" key="3">
    <source>
        <dbReference type="Proteomes" id="UP001482620"/>
    </source>
</evidence>
<organism evidence="2 3">
    <name type="scientific">Ilyodon furcidens</name>
    <name type="common">goldbreast splitfin</name>
    <dbReference type="NCBI Taxonomy" id="33524"/>
    <lineage>
        <taxon>Eukaryota</taxon>
        <taxon>Metazoa</taxon>
        <taxon>Chordata</taxon>
        <taxon>Craniata</taxon>
        <taxon>Vertebrata</taxon>
        <taxon>Euteleostomi</taxon>
        <taxon>Actinopterygii</taxon>
        <taxon>Neopterygii</taxon>
        <taxon>Teleostei</taxon>
        <taxon>Neoteleostei</taxon>
        <taxon>Acanthomorphata</taxon>
        <taxon>Ovalentaria</taxon>
        <taxon>Atherinomorphae</taxon>
        <taxon>Cyprinodontiformes</taxon>
        <taxon>Goodeidae</taxon>
        <taxon>Ilyodon</taxon>
    </lineage>
</organism>
<reference evidence="2 3" key="1">
    <citation type="submission" date="2021-06" db="EMBL/GenBank/DDBJ databases">
        <authorList>
            <person name="Palmer J.M."/>
        </authorList>
    </citation>
    <scope>NUCLEOTIDE SEQUENCE [LARGE SCALE GENOMIC DNA]</scope>
    <source>
        <strain evidence="3">if_2019</strain>
        <tissue evidence="2">Muscle</tissue>
    </source>
</reference>
<keyword evidence="1" id="KW-0472">Membrane</keyword>
<gene>
    <name evidence="2" type="ORF">ILYODFUR_035576</name>
</gene>
<protein>
    <submittedName>
        <fullName evidence="2">Uncharacterized protein</fullName>
    </submittedName>
</protein>
<sequence length="130" mass="15152">MYFNLDNLHDNLLHSVHNIYFIIGILTIEYHILTPPQRLNKASSCETSFLTTEFMKRNSYLNLNMMAIEVQCRKENPITKNQRTSLLKVLHFTRTGTCFEVLFSCISHPFVLRSFYHCVVESVLCSCITV</sequence>
<dbReference type="Proteomes" id="UP001482620">
    <property type="component" value="Unassembled WGS sequence"/>
</dbReference>
<accession>A0ABV0UNA9</accession>
<comment type="caution">
    <text evidence="2">The sequence shown here is derived from an EMBL/GenBank/DDBJ whole genome shotgun (WGS) entry which is preliminary data.</text>
</comment>
<keyword evidence="3" id="KW-1185">Reference proteome</keyword>
<proteinExistence type="predicted"/>
<keyword evidence="1" id="KW-0812">Transmembrane</keyword>
<feature type="transmembrane region" description="Helical" evidence="1">
    <location>
        <begin position="12"/>
        <end position="33"/>
    </location>
</feature>
<evidence type="ECO:0000313" key="2">
    <source>
        <dbReference type="EMBL" id="MEQ2246179.1"/>
    </source>
</evidence>
<evidence type="ECO:0000256" key="1">
    <source>
        <dbReference type="SAM" id="Phobius"/>
    </source>
</evidence>